<dbReference type="SMART" id="SM00331">
    <property type="entry name" value="PP2C_SIG"/>
    <property type="match status" value="1"/>
</dbReference>
<keyword evidence="3" id="KW-1185">Reference proteome</keyword>
<feature type="domain" description="PPM-type phosphatase" evidence="1">
    <location>
        <begin position="5"/>
        <end position="236"/>
    </location>
</feature>
<sequence>MTRVLSGTATSAGLVRDTNEDSAFAGERIFAVADGMGGHVAGEVASSLVIERLRVLDARGALRPDDIRAELVAANHAMLADARPEHEGMGTTVSGIGMVELAGSDHWIVFNVGDSRVYRFADDVLSRLTVDHSEVEELVTRGLLTEEAALEHPRRNVVTRALGTPLSAEPDQWVFPARPGERFVLCTDGLTNEVPDEMIIEVLRAAAEADETAEELVRRAIEAGGRDNVTAVVVDHVAAGVPVGSADTAPRNAR</sequence>
<dbReference type="GO" id="GO:0004722">
    <property type="term" value="F:protein serine/threonine phosphatase activity"/>
    <property type="evidence" value="ECO:0007669"/>
    <property type="project" value="InterPro"/>
</dbReference>
<dbReference type="RefSeq" id="WP_146348845.1">
    <property type="nucleotide sequence ID" value="NZ_VOBR01000001.1"/>
</dbReference>
<dbReference type="SMART" id="SM00332">
    <property type="entry name" value="PP2Cc"/>
    <property type="match status" value="1"/>
</dbReference>
<dbReference type="InterPro" id="IPR036457">
    <property type="entry name" value="PPM-type-like_dom_sf"/>
</dbReference>
<evidence type="ECO:0000313" key="2">
    <source>
        <dbReference type="EMBL" id="TWP54062.1"/>
    </source>
</evidence>
<dbReference type="InterPro" id="IPR015655">
    <property type="entry name" value="PP2C"/>
</dbReference>
<dbReference type="AlphaFoldDB" id="A0A563F2M0"/>
<dbReference type="Proteomes" id="UP000316639">
    <property type="component" value="Unassembled WGS sequence"/>
</dbReference>
<evidence type="ECO:0000259" key="1">
    <source>
        <dbReference type="PROSITE" id="PS51746"/>
    </source>
</evidence>
<protein>
    <submittedName>
        <fullName evidence="2">Serine/threonine-protein phosphatase</fullName>
    </submittedName>
</protein>
<dbReference type="PANTHER" id="PTHR47992">
    <property type="entry name" value="PROTEIN PHOSPHATASE"/>
    <property type="match status" value="1"/>
</dbReference>
<dbReference type="SUPFAM" id="SSF81606">
    <property type="entry name" value="PP2C-like"/>
    <property type="match status" value="1"/>
</dbReference>
<organism evidence="2 3">
    <name type="scientific">Lentzea tibetensis</name>
    <dbReference type="NCBI Taxonomy" id="2591470"/>
    <lineage>
        <taxon>Bacteria</taxon>
        <taxon>Bacillati</taxon>
        <taxon>Actinomycetota</taxon>
        <taxon>Actinomycetes</taxon>
        <taxon>Pseudonocardiales</taxon>
        <taxon>Pseudonocardiaceae</taxon>
        <taxon>Lentzea</taxon>
    </lineage>
</organism>
<dbReference type="OrthoDB" id="9801841at2"/>
<gene>
    <name evidence="2" type="ORF">FKR81_00375</name>
</gene>
<name>A0A563F2M0_9PSEU</name>
<comment type="caution">
    <text evidence="2">The sequence shown here is derived from an EMBL/GenBank/DDBJ whole genome shotgun (WGS) entry which is preliminary data.</text>
</comment>
<dbReference type="PROSITE" id="PS51746">
    <property type="entry name" value="PPM_2"/>
    <property type="match status" value="1"/>
</dbReference>
<reference evidence="2 3" key="1">
    <citation type="submission" date="2019-07" db="EMBL/GenBank/DDBJ databases">
        <title>Lentzea xizangensis sp. nov., isolated from Qinghai-Tibetan Plateau Soils.</title>
        <authorList>
            <person name="Huang J."/>
        </authorList>
    </citation>
    <scope>NUCLEOTIDE SEQUENCE [LARGE SCALE GENOMIC DNA]</scope>
    <source>
        <strain evidence="2 3">FXJ1.1311</strain>
    </source>
</reference>
<dbReference type="InterPro" id="IPR001932">
    <property type="entry name" value="PPM-type_phosphatase-like_dom"/>
</dbReference>
<dbReference type="CDD" id="cd00143">
    <property type="entry name" value="PP2Cc"/>
    <property type="match status" value="1"/>
</dbReference>
<proteinExistence type="predicted"/>
<dbReference type="EMBL" id="VOBR01000001">
    <property type="protein sequence ID" value="TWP54062.1"/>
    <property type="molecule type" value="Genomic_DNA"/>
</dbReference>
<dbReference type="Gene3D" id="3.60.40.10">
    <property type="entry name" value="PPM-type phosphatase domain"/>
    <property type="match status" value="1"/>
</dbReference>
<evidence type="ECO:0000313" key="3">
    <source>
        <dbReference type="Proteomes" id="UP000316639"/>
    </source>
</evidence>
<dbReference type="Pfam" id="PF13672">
    <property type="entry name" value="PP2C_2"/>
    <property type="match status" value="1"/>
</dbReference>
<accession>A0A563F2M0</accession>